<dbReference type="Proteomes" id="UP000562124">
    <property type="component" value="Unassembled WGS sequence"/>
</dbReference>
<proteinExistence type="predicted"/>
<keyword evidence="1" id="KW-1133">Transmembrane helix</keyword>
<reference evidence="2 3" key="1">
    <citation type="submission" date="2020-04" db="EMBL/GenBank/DDBJ databases">
        <title>Sequencing and Assembly of C. fimi.</title>
        <authorList>
            <person name="Ramsey A.R."/>
        </authorList>
    </citation>
    <scope>NUCLEOTIDE SEQUENCE [LARGE SCALE GENOMIC DNA]</scope>
    <source>
        <strain evidence="2 3">SB</strain>
    </source>
</reference>
<evidence type="ECO:0000313" key="2">
    <source>
        <dbReference type="EMBL" id="NMR20340.1"/>
    </source>
</evidence>
<gene>
    <name evidence="2" type="ORF">HIR71_08950</name>
</gene>
<sequence>MNPVLAGIAALVPSAGVGFLFYLAMRAVVNADRNERAALARLDAQERDAAESSHQ</sequence>
<name>A0A7Y0QHJ1_CELFI</name>
<evidence type="ECO:0000313" key="3">
    <source>
        <dbReference type="Proteomes" id="UP000562124"/>
    </source>
</evidence>
<comment type="caution">
    <text evidence="2">The sequence shown here is derived from an EMBL/GenBank/DDBJ whole genome shotgun (WGS) entry which is preliminary data.</text>
</comment>
<organism evidence="2 3">
    <name type="scientific">Cellulomonas fimi</name>
    <dbReference type="NCBI Taxonomy" id="1708"/>
    <lineage>
        <taxon>Bacteria</taxon>
        <taxon>Bacillati</taxon>
        <taxon>Actinomycetota</taxon>
        <taxon>Actinomycetes</taxon>
        <taxon>Micrococcales</taxon>
        <taxon>Cellulomonadaceae</taxon>
        <taxon>Cellulomonas</taxon>
    </lineage>
</organism>
<evidence type="ECO:0000256" key="1">
    <source>
        <dbReference type="SAM" id="Phobius"/>
    </source>
</evidence>
<keyword evidence="1" id="KW-0812">Transmembrane</keyword>
<feature type="transmembrane region" description="Helical" evidence="1">
    <location>
        <begin position="6"/>
        <end position="25"/>
    </location>
</feature>
<dbReference type="AlphaFoldDB" id="A0A7Y0QHJ1"/>
<dbReference type="RefSeq" id="WP_169324718.1">
    <property type="nucleotide sequence ID" value="NZ_JABCJJ010000011.1"/>
</dbReference>
<keyword evidence="1" id="KW-0472">Membrane</keyword>
<dbReference type="EMBL" id="JABCJJ010000011">
    <property type="protein sequence ID" value="NMR20340.1"/>
    <property type="molecule type" value="Genomic_DNA"/>
</dbReference>
<protein>
    <submittedName>
        <fullName evidence="2">Uncharacterized protein</fullName>
    </submittedName>
</protein>
<accession>A0A7Y0QHJ1</accession>
<keyword evidence="3" id="KW-1185">Reference proteome</keyword>